<evidence type="ECO:0000256" key="1">
    <source>
        <dbReference type="ARBA" id="ARBA00004167"/>
    </source>
</evidence>
<evidence type="ECO:0000313" key="5">
    <source>
        <dbReference type="Proteomes" id="UP000191257"/>
    </source>
</evidence>
<reference evidence="4" key="1">
    <citation type="submission" date="2017-12" db="EMBL/GenBank/DDBJ databases">
        <title>FDA dAtabase for Regulatory Grade micrObial Sequences (FDA-ARGOS): Supporting development and validation of Infectious Disease Dx tests.</title>
        <authorList>
            <person name="Campos J."/>
            <person name="Goldberg B."/>
            <person name="Tallon L."/>
            <person name="Sadzewicz L."/>
            <person name="Sengamalay N."/>
            <person name="Ott S."/>
            <person name="Godinez A."/>
            <person name="Nagaraj S."/>
            <person name="Vyas G."/>
            <person name="Aluvathingal J."/>
            <person name="Nadendla S."/>
            <person name="Geyer C."/>
            <person name="Nandy P."/>
            <person name="Hobson J."/>
            <person name="Sichtig H."/>
        </authorList>
    </citation>
    <scope>NUCLEOTIDE SEQUENCE</scope>
    <source>
        <strain evidence="4">FDAARGOS_252</strain>
    </source>
</reference>
<keyword evidence="5" id="KW-1185">Reference proteome</keyword>
<evidence type="ECO:0000313" key="4">
    <source>
        <dbReference type="EMBL" id="ARC37225.1"/>
    </source>
</evidence>
<comment type="subcellular location">
    <subcellularLocation>
        <location evidence="1">Membrane</location>
        <topology evidence="1">Single-pass membrane protein</topology>
    </subcellularLocation>
</comment>
<dbReference type="GO" id="GO:0016757">
    <property type="term" value="F:glycosyltransferase activity"/>
    <property type="evidence" value="ECO:0007669"/>
    <property type="project" value="TreeGrafter"/>
</dbReference>
<dbReference type="RefSeq" id="WP_080621821.1">
    <property type="nucleotide sequence ID" value="NZ_CAWMZI010000001.1"/>
</dbReference>
<dbReference type="GO" id="GO:0016020">
    <property type="term" value="C:membrane"/>
    <property type="evidence" value="ECO:0007669"/>
    <property type="project" value="UniProtKB-SubCell"/>
</dbReference>
<keyword evidence="3" id="KW-1133">Transmembrane helix</keyword>
<dbReference type="SUPFAM" id="SSF53448">
    <property type="entry name" value="Nucleotide-diphospho-sugar transferases"/>
    <property type="match status" value="1"/>
</dbReference>
<accession>A0A1V0GTM7</accession>
<dbReference type="PANTHER" id="PTHR21461:SF69">
    <property type="entry name" value="GLYCOSYLTRANSFERASE FAMILY 92 PROTEIN"/>
    <property type="match status" value="1"/>
</dbReference>
<dbReference type="GO" id="GO:0005737">
    <property type="term" value="C:cytoplasm"/>
    <property type="evidence" value="ECO:0007669"/>
    <property type="project" value="TreeGrafter"/>
</dbReference>
<dbReference type="eggNOG" id="COG0463">
    <property type="taxonomic scope" value="Bacteria"/>
</dbReference>
<gene>
    <name evidence="4" type="ORF">A6J80_13295</name>
</gene>
<keyword evidence="3" id="KW-0472">Membrane</keyword>
<dbReference type="AlphaFoldDB" id="A0A1V0GTM7"/>
<dbReference type="EMBL" id="CP020442">
    <property type="protein sequence ID" value="ARC37225.1"/>
    <property type="molecule type" value="Genomic_DNA"/>
</dbReference>
<proteinExistence type="predicted"/>
<organism evidence="4 5">
    <name type="scientific">Paracoccus yeei</name>
    <dbReference type="NCBI Taxonomy" id="147645"/>
    <lineage>
        <taxon>Bacteria</taxon>
        <taxon>Pseudomonadati</taxon>
        <taxon>Pseudomonadota</taxon>
        <taxon>Alphaproteobacteria</taxon>
        <taxon>Rhodobacterales</taxon>
        <taxon>Paracoccaceae</taxon>
        <taxon>Paracoccus</taxon>
    </lineage>
</organism>
<sequence>MSFTLFSAMKNEAPFLLEWVAYHKAIGFDRIVIYSNDSDDGTTELLDALSDAGEVEHRLLTVPPGVGPQINAARHANRTGVLRPGDWVLWIDADEFLNIRVGDGTLPALLERVGDHDGILLQWRVFGDNGNGLFPGRLISADFTGASARGFDPNKEIKMLFRVTDRVAGFADVGINRPLLKPLPDNDAARFLNGRGEALSSDYPPTRRWLDGEDFPRSRMLGQRDFGWRMGQINHYVVRTPEHFALKKLRGRGWTPADRPSAERHNQEFYDRMNRNEERDDWILRFADAVTAGIARLRLNPAIGRAEFNAQRIVNARIQEMLAEPPEPGL</sequence>
<dbReference type="InterPro" id="IPR029044">
    <property type="entry name" value="Nucleotide-diphossugar_trans"/>
</dbReference>
<name>A0A1V0GTM7_9RHOB</name>
<dbReference type="Gene3D" id="3.90.550.10">
    <property type="entry name" value="Spore Coat Polysaccharide Biosynthesis Protein SpsA, Chain A"/>
    <property type="match status" value="1"/>
</dbReference>
<dbReference type="Proteomes" id="UP000191257">
    <property type="component" value="Chromosome"/>
</dbReference>
<dbReference type="KEGG" id="pye:A6J80_13295"/>
<dbReference type="STRING" id="147645.A6J80_13295"/>
<protein>
    <submittedName>
        <fullName evidence="4">Glycosyltransferase family 2 protein</fullName>
    </submittedName>
</protein>
<dbReference type="PANTHER" id="PTHR21461">
    <property type="entry name" value="GLYCOSYLTRANSFERASE FAMILY 92 PROTEIN"/>
    <property type="match status" value="1"/>
</dbReference>
<keyword evidence="2" id="KW-0812">Transmembrane</keyword>
<dbReference type="Pfam" id="PF13704">
    <property type="entry name" value="Glyco_tranf_2_4"/>
    <property type="match status" value="1"/>
</dbReference>
<evidence type="ECO:0000256" key="3">
    <source>
        <dbReference type="ARBA" id="ARBA00022989"/>
    </source>
</evidence>
<evidence type="ECO:0000256" key="2">
    <source>
        <dbReference type="ARBA" id="ARBA00022692"/>
    </source>
</evidence>